<evidence type="ECO:0000313" key="14">
    <source>
        <dbReference type="EMBL" id="KAH9360289.1"/>
    </source>
</evidence>
<dbReference type="OMA" id="KRVCGRH"/>
<dbReference type="InterPro" id="IPR038441">
    <property type="entry name" value="THAP_Znf_sf"/>
</dbReference>
<dbReference type="Pfam" id="PF05485">
    <property type="entry name" value="THAP"/>
    <property type="match status" value="1"/>
</dbReference>
<evidence type="ECO:0000256" key="4">
    <source>
        <dbReference type="ARBA" id="ARBA00022771"/>
    </source>
</evidence>
<keyword evidence="7" id="KW-0175">Coiled coil</keyword>
<evidence type="ECO:0000256" key="9">
    <source>
        <dbReference type="ARBA" id="ARBA00023163"/>
    </source>
</evidence>
<keyword evidence="6" id="KW-0805">Transcription regulation</keyword>
<dbReference type="PROSITE" id="PS50950">
    <property type="entry name" value="ZF_THAP"/>
    <property type="match status" value="1"/>
</dbReference>
<name>A0A9J6FD70_HAELO</name>
<accession>A0A9J6FD70</accession>
<feature type="domain" description="THAP-type" evidence="13">
    <location>
        <begin position="1"/>
        <end position="95"/>
    </location>
</feature>
<evidence type="ECO:0000256" key="6">
    <source>
        <dbReference type="ARBA" id="ARBA00023015"/>
    </source>
</evidence>
<evidence type="ECO:0000256" key="12">
    <source>
        <dbReference type="PROSITE-ProRule" id="PRU00309"/>
    </source>
</evidence>
<dbReference type="Pfam" id="PF12017">
    <property type="entry name" value="Tnp_P_element"/>
    <property type="match status" value="1"/>
</dbReference>
<evidence type="ECO:0000256" key="3">
    <source>
        <dbReference type="ARBA" id="ARBA00022723"/>
    </source>
</evidence>
<dbReference type="PANTHER" id="PTHR46600">
    <property type="entry name" value="THAP DOMAIN-CONTAINING"/>
    <property type="match status" value="1"/>
</dbReference>
<sequence length="461" mass="52534">MGRCCVPNCKGNYDNGPKVRLFSFPRDPVRKAKWQRAVRRDDIDVSQLKNPQVCELHFKAEHLRMTSKYTDGDGRTIEVPMKPTRLMPDAVPTIFPGCPSYLSDYQKSREEPDVKRRRKENEQLLEAIQESALAFAAEQDENKVENFEDITSRLARLHQNNFWSQTVSEGCVIFAHVTPTDHAPDLLSSVCVSSDLCVRVFWKRVQLTSNDHLKIPEKIQDFRRLVDLLDNVEDFCTTKAPQEDDEVNSTLRLVYTLLEDITTEGLMDDERTDVLKFLKEQCFLLSKKINGLRYSSELLVLASILFTISPHAYRFLRNSGLVILPHPSTVKRVCGRHDVSPLQEQSEDSFLRYVMRRASSLKSHERNVTLMVDEIHLQQYFEYKGGCVTGSASNSAEPAKSPHVFMVQSLLSSYKDVVHVLPVSRITDEELHGVLNKIIIGLEDAGIHVVAVLTDNNSTEK</sequence>
<gene>
    <name evidence="14" type="ORF">HPB48_005741</name>
</gene>
<evidence type="ECO:0000256" key="10">
    <source>
        <dbReference type="ARBA" id="ARBA00023242"/>
    </source>
</evidence>
<dbReference type="Proteomes" id="UP000821853">
    <property type="component" value="Chromosome 1"/>
</dbReference>
<dbReference type="OrthoDB" id="6504550at2759"/>
<dbReference type="SMART" id="SM00980">
    <property type="entry name" value="THAP"/>
    <property type="match status" value="1"/>
</dbReference>
<evidence type="ECO:0000259" key="13">
    <source>
        <dbReference type="PROSITE" id="PS50950"/>
    </source>
</evidence>
<dbReference type="GO" id="GO:0008270">
    <property type="term" value="F:zinc ion binding"/>
    <property type="evidence" value="ECO:0007669"/>
    <property type="project" value="UniProtKB-KW"/>
</dbReference>
<keyword evidence="4 12" id="KW-0863">Zinc-finger</keyword>
<dbReference type="InterPro" id="IPR006612">
    <property type="entry name" value="THAP_Znf"/>
</dbReference>
<keyword evidence="5" id="KW-0862">Zinc</keyword>
<dbReference type="GO" id="GO:0043565">
    <property type="term" value="F:sequence-specific DNA binding"/>
    <property type="evidence" value="ECO:0007669"/>
    <property type="project" value="InterPro"/>
</dbReference>
<keyword evidence="8 12" id="KW-0238">DNA-binding</keyword>
<dbReference type="PANTHER" id="PTHR46600:SF1">
    <property type="entry name" value="THAP DOMAIN-CONTAINING PROTEIN 1"/>
    <property type="match status" value="1"/>
</dbReference>
<keyword evidence="11" id="KW-0131">Cell cycle</keyword>
<proteinExistence type="inferred from homology"/>
<dbReference type="InterPro" id="IPR021896">
    <property type="entry name" value="THAP9-like_HTH"/>
</dbReference>
<comment type="subcellular location">
    <subcellularLocation>
        <location evidence="1">Nucleus</location>
        <location evidence="1">Nucleoplasm</location>
    </subcellularLocation>
</comment>
<keyword evidence="9" id="KW-0804">Transcription</keyword>
<dbReference type="Pfam" id="PF21787">
    <property type="entry name" value="TNP-like_RNaseH_N"/>
    <property type="match status" value="1"/>
</dbReference>
<dbReference type="InterPro" id="IPR048365">
    <property type="entry name" value="TNP-like_RNaseH_N"/>
</dbReference>
<dbReference type="InterPro" id="IPR026516">
    <property type="entry name" value="THAP1/10"/>
</dbReference>
<evidence type="ECO:0000256" key="2">
    <source>
        <dbReference type="ARBA" id="ARBA00006177"/>
    </source>
</evidence>
<dbReference type="SMART" id="SM00692">
    <property type="entry name" value="DM3"/>
    <property type="match status" value="1"/>
</dbReference>
<evidence type="ECO:0000256" key="5">
    <source>
        <dbReference type="ARBA" id="ARBA00022833"/>
    </source>
</evidence>
<dbReference type="Gene3D" id="6.20.210.20">
    <property type="entry name" value="THAP domain"/>
    <property type="match status" value="1"/>
</dbReference>
<evidence type="ECO:0000256" key="1">
    <source>
        <dbReference type="ARBA" id="ARBA00004642"/>
    </source>
</evidence>
<evidence type="ECO:0000256" key="7">
    <source>
        <dbReference type="ARBA" id="ARBA00023054"/>
    </source>
</evidence>
<comment type="caution">
    <text evidence="14">The sequence shown here is derived from an EMBL/GenBank/DDBJ whole genome shotgun (WGS) entry which is preliminary data.</text>
</comment>
<keyword evidence="15" id="KW-1185">Reference proteome</keyword>
<comment type="similarity">
    <text evidence="2">Belongs to the THAP1 family.</text>
</comment>
<evidence type="ECO:0000256" key="11">
    <source>
        <dbReference type="ARBA" id="ARBA00023306"/>
    </source>
</evidence>
<reference evidence="14 15" key="1">
    <citation type="journal article" date="2020" name="Cell">
        <title>Large-Scale Comparative Analyses of Tick Genomes Elucidate Their Genetic Diversity and Vector Capacities.</title>
        <authorList>
            <consortium name="Tick Genome and Microbiome Consortium (TIGMIC)"/>
            <person name="Jia N."/>
            <person name="Wang J."/>
            <person name="Shi W."/>
            <person name="Du L."/>
            <person name="Sun Y."/>
            <person name="Zhan W."/>
            <person name="Jiang J.F."/>
            <person name="Wang Q."/>
            <person name="Zhang B."/>
            <person name="Ji P."/>
            <person name="Bell-Sakyi L."/>
            <person name="Cui X.M."/>
            <person name="Yuan T.T."/>
            <person name="Jiang B.G."/>
            <person name="Yang W.F."/>
            <person name="Lam T.T."/>
            <person name="Chang Q.C."/>
            <person name="Ding S.J."/>
            <person name="Wang X.J."/>
            <person name="Zhu J.G."/>
            <person name="Ruan X.D."/>
            <person name="Zhao L."/>
            <person name="Wei J.T."/>
            <person name="Ye R.Z."/>
            <person name="Que T.C."/>
            <person name="Du C.H."/>
            <person name="Zhou Y.H."/>
            <person name="Cheng J.X."/>
            <person name="Dai P.F."/>
            <person name="Guo W.B."/>
            <person name="Han X.H."/>
            <person name="Huang E.J."/>
            <person name="Li L.F."/>
            <person name="Wei W."/>
            <person name="Gao Y.C."/>
            <person name="Liu J.Z."/>
            <person name="Shao H.Z."/>
            <person name="Wang X."/>
            <person name="Wang C.C."/>
            <person name="Yang T.C."/>
            <person name="Huo Q.B."/>
            <person name="Li W."/>
            <person name="Chen H.Y."/>
            <person name="Chen S.E."/>
            <person name="Zhou L.G."/>
            <person name="Ni X.B."/>
            <person name="Tian J.H."/>
            <person name="Sheng Y."/>
            <person name="Liu T."/>
            <person name="Pan Y.S."/>
            <person name="Xia L.Y."/>
            <person name="Li J."/>
            <person name="Zhao F."/>
            <person name="Cao W.C."/>
        </authorList>
    </citation>
    <scope>NUCLEOTIDE SEQUENCE [LARGE SCALE GENOMIC DNA]</scope>
    <source>
        <strain evidence="14">HaeL-2018</strain>
    </source>
</reference>
<dbReference type="GO" id="GO:0005654">
    <property type="term" value="C:nucleoplasm"/>
    <property type="evidence" value="ECO:0007669"/>
    <property type="project" value="UniProtKB-SubCell"/>
</dbReference>
<dbReference type="EMBL" id="JABSTR010000001">
    <property type="protein sequence ID" value="KAH9360289.1"/>
    <property type="molecule type" value="Genomic_DNA"/>
</dbReference>
<dbReference type="VEuPathDB" id="VectorBase:HLOH_042102"/>
<keyword evidence="10" id="KW-0539">Nucleus</keyword>
<evidence type="ECO:0000313" key="15">
    <source>
        <dbReference type="Proteomes" id="UP000821853"/>
    </source>
</evidence>
<dbReference type="SUPFAM" id="SSF57716">
    <property type="entry name" value="Glucocorticoid receptor-like (DNA-binding domain)"/>
    <property type="match status" value="1"/>
</dbReference>
<dbReference type="AlphaFoldDB" id="A0A9J6FD70"/>
<organism evidence="14 15">
    <name type="scientific">Haemaphysalis longicornis</name>
    <name type="common">Bush tick</name>
    <dbReference type="NCBI Taxonomy" id="44386"/>
    <lineage>
        <taxon>Eukaryota</taxon>
        <taxon>Metazoa</taxon>
        <taxon>Ecdysozoa</taxon>
        <taxon>Arthropoda</taxon>
        <taxon>Chelicerata</taxon>
        <taxon>Arachnida</taxon>
        <taxon>Acari</taxon>
        <taxon>Parasitiformes</taxon>
        <taxon>Ixodida</taxon>
        <taxon>Ixodoidea</taxon>
        <taxon>Ixodidae</taxon>
        <taxon>Haemaphysalinae</taxon>
        <taxon>Haemaphysalis</taxon>
    </lineage>
</organism>
<keyword evidence="3" id="KW-0479">Metal-binding</keyword>
<evidence type="ECO:0000256" key="8">
    <source>
        <dbReference type="ARBA" id="ARBA00023125"/>
    </source>
</evidence>
<protein>
    <recommendedName>
        <fullName evidence="13">THAP-type domain-containing protein</fullName>
    </recommendedName>
</protein>